<evidence type="ECO:0000259" key="2">
    <source>
        <dbReference type="Pfam" id="PF10444"/>
    </source>
</evidence>
<sequence length="277" mass="28751">MSTTTTAFVEDLHPAAIAEDEDAAMVGMGGPETVLQELDIELEQKTKQMNQLVEQLIDNLESTVRIDILFKLPTCIQKMSMRDFCMVYGGDVEKAIKEATSSQLKLMPPPPALLAPSGKANVAPKPAPAPKPVVNNPRKRATEAAAMPGISATPGARQTRARMGTVASTPAGASTARGAVAATPAAGTTAVPYTPRFDCAPRPLQEGELAFTANGSPIAVPGTIKAKAGVGPRVGGVATITLGNGNELTLGLSELEVLKAQVERHLAAIKANVGLEQ</sequence>
<feature type="domain" description="Borealin N-terminal" evidence="2">
    <location>
        <begin position="32"/>
        <end position="85"/>
    </location>
</feature>
<dbReference type="Proteomes" id="UP000037460">
    <property type="component" value="Unassembled WGS sequence"/>
</dbReference>
<protein>
    <recommendedName>
        <fullName evidence="2">Borealin N-terminal domain-containing protein</fullName>
    </recommendedName>
</protein>
<proteinExistence type="predicted"/>
<dbReference type="InterPro" id="IPR018851">
    <property type="entry name" value="Borealin_N"/>
</dbReference>
<reference evidence="4" key="1">
    <citation type="journal article" date="2015" name="PLoS Genet.">
        <title>Genome Sequence and Transcriptome Analyses of Chrysochromulina tobin: Metabolic Tools for Enhanced Algal Fitness in the Prominent Order Prymnesiales (Haptophyceae).</title>
        <authorList>
            <person name="Hovde B.T."/>
            <person name="Deodato C.R."/>
            <person name="Hunsperger H.M."/>
            <person name="Ryken S.A."/>
            <person name="Yost W."/>
            <person name="Jha R.K."/>
            <person name="Patterson J."/>
            <person name="Monnat R.J. Jr."/>
            <person name="Barlow S.B."/>
            <person name="Starkenburg S.R."/>
            <person name="Cattolico R.A."/>
        </authorList>
    </citation>
    <scope>NUCLEOTIDE SEQUENCE</scope>
    <source>
        <strain evidence="4">CCMP291</strain>
    </source>
</reference>
<dbReference type="EMBL" id="JWZX01003225">
    <property type="protein sequence ID" value="KOO23050.1"/>
    <property type="molecule type" value="Genomic_DNA"/>
</dbReference>
<accession>A0A0M0J9A6</accession>
<dbReference type="Gene3D" id="6.10.250.1900">
    <property type="match status" value="1"/>
</dbReference>
<feature type="region of interest" description="Disordered" evidence="1">
    <location>
        <begin position="117"/>
        <end position="136"/>
    </location>
</feature>
<name>A0A0M0J9A6_9EUKA</name>
<dbReference type="AlphaFoldDB" id="A0A0M0J9A6"/>
<gene>
    <name evidence="3" type="ORF">Ctob_005746</name>
</gene>
<comment type="caution">
    <text evidence="3">The sequence shown here is derived from an EMBL/GenBank/DDBJ whole genome shotgun (WGS) entry which is preliminary data.</text>
</comment>
<keyword evidence="4" id="KW-1185">Reference proteome</keyword>
<evidence type="ECO:0000313" key="4">
    <source>
        <dbReference type="Proteomes" id="UP000037460"/>
    </source>
</evidence>
<organism evidence="3 4">
    <name type="scientific">Chrysochromulina tobinii</name>
    <dbReference type="NCBI Taxonomy" id="1460289"/>
    <lineage>
        <taxon>Eukaryota</taxon>
        <taxon>Haptista</taxon>
        <taxon>Haptophyta</taxon>
        <taxon>Prymnesiophyceae</taxon>
        <taxon>Prymnesiales</taxon>
        <taxon>Chrysochromulinaceae</taxon>
        <taxon>Chrysochromulina</taxon>
    </lineage>
</organism>
<evidence type="ECO:0000313" key="3">
    <source>
        <dbReference type="EMBL" id="KOO23050.1"/>
    </source>
</evidence>
<evidence type="ECO:0000256" key="1">
    <source>
        <dbReference type="SAM" id="MobiDB-lite"/>
    </source>
</evidence>
<dbReference type="Pfam" id="PF10444">
    <property type="entry name" value="Nbl1_Borealin_N"/>
    <property type="match status" value="1"/>
</dbReference>